<dbReference type="EMBL" id="PGCI01000260">
    <property type="protein sequence ID" value="PLW31780.1"/>
    <property type="molecule type" value="Genomic_DNA"/>
</dbReference>
<keyword evidence="5" id="KW-1185">Reference proteome</keyword>
<feature type="signal peptide" evidence="2">
    <location>
        <begin position="1"/>
        <end position="20"/>
    </location>
</feature>
<dbReference type="AlphaFoldDB" id="A0A2N5U208"/>
<feature type="compositionally biased region" description="Basic and acidic residues" evidence="1">
    <location>
        <begin position="141"/>
        <end position="154"/>
    </location>
</feature>
<feature type="compositionally biased region" description="Polar residues" evidence="1">
    <location>
        <begin position="227"/>
        <end position="240"/>
    </location>
</feature>
<feature type="chain" id="PRO_5015083818" description="GH16 domain-containing protein" evidence="2">
    <location>
        <begin position="21"/>
        <end position="408"/>
    </location>
</feature>
<sequence>MMLSAAWVLVAALCISKSHGYVIPNVGKNSTDVYGGQQNPQSGYGKPHGWGSGSGTAKDPTKKITDPTPETDNPYWKGPWGSNQSPGNGSLPDADGKSDSDDKQHGVQSPDGHQDWAPMPNGTASSATDKQPYPTPDGDETDKPKSCSESDTDGHQPWVPAPGGNPDQPKPWGPYPNGTASDGTSQHPYPAPEDDGSEKPYSGSDSGSVPPPFANGTFCSPQGKFYGNSSDGQYYPSTGEQDGHEPWSPTNGTVSSPDHKLPDNSVDHGRPWVKPDTPVNPYSVYQNGSECSAPDSKSPPPYQDSFNNGTQPAWNGTDASPTHDSGDKSGDEDENDDGKGEGDDDEDNDDKSGSNNHTLPHGDVQSPDSKYPEKGDGHEKSPSTGFSQPIYRPISYSPGKPHSGDGGY</sequence>
<comment type="caution">
    <text evidence="3">The sequence shown here is derived from an EMBL/GenBank/DDBJ whole genome shotgun (WGS) entry which is preliminary data.</text>
</comment>
<organism evidence="3 6">
    <name type="scientific">Puccinia coronata f. sp. avenae</name>
    <dbReference type="NCBI Taxonomy" id="200324"/>
    <lineage>
        <taxon>Eukaryota</taxon>
        <taxon>Fungi</taxon>
        <taxon>Dikarya</taxon>
        <taxon>Basidiomycota</taxon>
        <taxon>Pucciniomycotina</taxon>
        <taxon>Pucciniomycetes</taxon>
        <taxon>Pucciniales</taxon>
        <taxon>Pucciniaceae</taxon>
        <taxon>Puccinia</taxon>
    </lineage>
</organism>
<evidence type="ECO:0000313" key="6">
    <source>
        <dbReference type="Proteomes" id="UP000235392"/>
    </source>
</evidence>
<dbReference type="STRING" id="200324.A0A2N5U208"/>
<feature type="compositionally biased region" description="Basic and acidic residues" evidence="1">
    <location>
        <begin position="94"/>
        <end position="105"/>
    </location>
</feature>
<evidence type="ECO:0008006" key="7">
    <source>
        <dbReference type="Google" id="ProtNLM"/>
    </source>
</evidence>
<dbReference type="EMBL" id="PGCJ01000013">
    <property type="protein sequence ID" value="PLW57224.1"/>
    <property type="molecule type" value="Genomic_DNA"/>
</dbReference>
<name>A0A2N5U208_9BASI</name>
<evidence type="ECO:0000256" key="2">
    <source>
        <dbReference type="SAM" id="SignalP"/>
    </source>
</evidence>
<evidence type="ECO:0000313" key="5">
    <source>
        <dbReference type="Proteomes" id="UP000235388"/>
    </source>
</evidence>
<feature type="compositionally biased region" description="Acidic residues" evidence="1">
    <location>
        <begin position="330"/>
        <end position="349"/>
    </location>
</feature>
<feature type="region of interest" description="Disordered" evidence="1">
    <location>
        <begin position="33"/>
        <end position="408"/>
    </location>
</feature>
<feature type="compositionally biased region" description="Polar residues" evidence="1">
    <location>
        <begin position="304"/>
        <end position="323"/>
    </location>
</feature>
<evidence type="ECO:0000313" key="4">
    <source>
        <dbReference type="EMBL" id="PLW57224.1"/>
    </source>
</evidence>
<feature type="compositionally biased region" description="Polar residues" evidence="1">
    <location>
        <begin position="178"/>
        <end position="187"/>
    </location>
</feature>
<keyword evidence="2" id="KW-0732">Signal</keyword>
<dbReference type="Proteomes" id="UP000235392">
    <property type="component" value="Unassembled WGS sequence"/>
</dbReference>
<accession>A0A2N5U208</accession>
<reference evidence="5 6" key="1">
    <citation type="submission" date="2017-11" db="EMBL/GenBank/DDBJ databases">
        <title>De novo assembly and phasing of dikaryotic genomes from two isolates of Puccinia coronata f. sp. avenae, the causal agent of oat crown rust.</title>
        <authorList>
            <person name="Miller M.E."/>
            <person name="Zhang Y."/>
            <person name="Omidvar V."/>
            <person name="Sperschneider J."/>
            <person name="Schwessinger B."/>
            <person name="Raley C."/>
            <person name="Palmer J.M."/>
            <person name="Garnica D."/>
            <person name="Upadhyaya N."/>
            <person name="Rathjen J."/>
            <person name="Taylor J.M."/>
            <person name="Park R.F."/>
            <person name="Dodds P.N."/>
            <person name="Hirsch C.D."/>
            <person name="Kianian S.F."/>
            <person name="Figueroa M."/>
        </authorList>
    </citation>
    <scope>NUCLEOTIDE SEQUENCE [LARGE SCALE GENOMIC DNA]</scope>
    <source>
        <strain evidence="4">12NC29</strain>
        <strain evidence="3">12SD80</strain>
    </source>
</reference>
<feature type="compositionally biased region" description="Basic and acidic residues" evidence="1">
    <location>
        <begin position="257"/>
        <end position="270"/>
    </location>
</feature>
<proteinExistence type="predicted"/>
<evidence type="ECO:0000256" key="1">
    <source>
        <dbReference type="SAM" id="MobiDB-lite"/>
    </source>
</evidence>
<feature type="compositionally biased region" description="Polar residues" evidence="1">
    <location>
        <begin position="33"/>
        <end position="42"/>
    </location>
</feature>
<dbReference type="Proteomes" id="UP000235388">
    <property type="component" value="Unassembled WGS sequence"/>
</dbReference>
<evidence type="ECO:0000313" key="3">
    <source>
        <dbReference type="EMBL" id="PLW31780.1"/>
    </source>
</evidence>
<protein>
    <recommendedName>
        <fullName evidence="7">GH16 domain-containing protein</fullName>
    </recommendedName>
</protein>
<gene>
    <name evidence="4" type="ORF">PCANC_03135</name>
    <name evidence="3" type="ORF">PCASD_17402</name>
</gene>
<feature type="compositionally biased region" description="Basic and acidic residues" evidence="1">
    <location>
        <begin position="370"/>
        <end position="381"/>
    </location>
</feature>